<dbReference type="STRING" id="1298598.JCM21714_1836"/>
<evidence type="ECO:0000256" key="3">
    <source>
        <dbReference type="ARBA" id="ARBA00022475"/>
    </source>
</evidence>
<keyword evidence="4 7" id="KW-0812">Transmembrane</keyword>
<organism evidence="9 10">
    <name type="scientific">Gracilibacillus boraciitolerans JCM 21714</name>
    <dbReference type="NCBI Taxonomy" id="1298598"/>
    <lineage>
        <taxon>Bacteria</taxon>
        <taxon>Bacillati</taxon>
        <taxon>Bacillota</taxon>
        <taxon>Bacilli</taxon>
        <taxon>Bacillales</taxon>
        <taxon>Bacillaceae</taxon>
        <taxon>Gracilibacillus</taxon>
    </lineage>
</organism>
<keyword evidence="6 7" id="KW-0472">Membrane</keyword>
<dbReference type="InterPro" id="IPR035906">
    <property type="entry name" value="MetI-like_sf"/>
</dbReference>
<keyword evidence="10" id="KW-1185">Reference proteome</keyword>
<feature type="transmembrane region" description="Helical" evidence="7">
    <location>
        <begin position="144"/>
        <end position="163"/>
    </location>
</feature>
<dbReference type="eggNOG" id="COG0395">
    <property type="taxonomic scope" value="Bacteria"/>
</dbReference>
<keyword evidence="2 7" id="KW-0813">Transport</keyword>
<comment type="caution">
    <text evidence="9">The sequence shown here is derived from an EMBL/GenBank/DDBJ whole genome shotgun (WGS) entry which is preliminary data.</text>
</comment>
<evidence type="ECO:0000256" key="1">
    <source>
        <dbReference type="ARBA" id="ARBA00004651"/>
    </source>
</evidence>
<dbReference type="Pfam" id="PF00528">
    <property type="entry name" value="BPD_transp_1"/>
    <property type="match status" value="1"/>
</dbReference>
<dbReference type="Gene3D" id="1.10.3720.10">
    <property type="entry name" value="MetI-like"/>
    <property type="match status" value="1"/>
</dbReference>
<evidence type="ECO:0000313" key="9">
    <source>
        <dbReference type="EMBL" id="GAE92816.1"/>
    </source>
</evidence>
<feature type="transmembrane region" description="Helical" evidence="7">
    <location>
        <begin position="108"/>
        <end position="132"/>
    </location>
</feature>
<feature type="transmembrane region" description="Helical" evidence="7">
    <location>
        <begin position="184"/>
        <end position="204"/>
    </location>
</feature>
<dbReference type="GO" id="GO:0005886">
    <property type="term" value="C:plasma membrane"/>
    <property type="evidence" value="ECO:0007669"/>
    <property type="project" value="UniProtKB-SubCell"/>
</dbReference>
<dbReference type="Proteomes" id="UP000019102">
    <property type="component" value="Unassembled WGS sequence"/>
</dbReference>
<gene>
    <name evidence="9" type="ORF">JCM21714_1836</name>
</gene>
<feature type="transmembrane region" description="Helical" evidence="7">
    <location>
        <begin position="72"/>
        <end position="96"/>
    </location>
</feature>
<evidence type="ECO:0000256" key="7">
    <source>
        <dbReference type="RuleBase" id="RU363032"/>
    </source>
</evidence>
<dbReference type="InterPro" id="IPR000515">
    <property type="entry name" value="MetI-like"/>
</dbReference>
<evidence type="ECO:0000256" key="5">
    <source>
        <dbReference type="ARBA" id="ARBA00022989"/>
    </source>
</evidence>
<accession>W4VI20</accession>
<evidence type="ECO:0000256" key="2">
    <source>
        <dbReference type="ARBA" id="ARBA00022448"/>
    </source>
</evidence>
<dbReference type="PROSITE" id="PS50928">
    <property type="entry name" value="ABC_TM1"/>
    <property type="match status" value="1"/>
</dbReference>
<reference evidence="9 10" key="1">
    <citation type="journal article" date="2014" name="Genome Announc.">
        <title>Draft Genome Sequence of the Boron-Tolerant and Moderately Halotolerant Bacterium Gracilibacillus boraciitolerans JCM 21714T.</title>
        <authorList>
            <person name="Ahmed I."/>
            <person name="Oshima K."/>
            <person name="Suda W."/>
            <person name="Kitamura K."/>
            <person name="Iida T."/>
            <person name="Ohmori Y."/>
            <person name="Fujiwara T."/>
            <person name="Hattori M."/>
            <person name="Ohkuma M."/>
        </authorList>
    </citation>
    <scope>NUCLEOTIDE SEQUENCE [LARGE SCALE GENOMIC DNA]</scope>
    <source>
        <strain evidence="9 10">JCM 21714</strain>
    </source>
</reference>
<feature type="domain" description="ABC transmembrane type-1" evidence="8">
    <location>
        <begin position="73"/>
        <end position="218"/>
    </location>
</feature>
<name>W4VI20_9BACI</name>
<evidence type="ECO:0000259" key="8">
    <source>
        <dbReference type="PROSITE" id="PS50928"/>
    </source>
</evidence>
<evidence type="ECO:0000313" key="10">
    <source>
        <dbReference type="Proteomes" id="UP000019102"/>
    </source>
</evidence>
<sequence length="218" mass="24760">MKPKHIKKLIYHVLVGGFAILLLYPVLWLVMSSFKLSERIFVTADQLIPDPFVLSNYAQGWEGFGDYGFGTFIMNTAIFVVIVLIGHLISCSLIAFGFARLNFAGRKFWFAIMIMTLMLPYEVVMIPQYIIFAQLDWLNSLKPLVIPAYFGHPFFIFLLVQFIRTIPRDLDEAAIIDGSSIFGIYYRIILPLIVPALATTAFLLSTGHGITCLDLYYI</sequence>
<dbReference type="EMBL" id="BAVS01000007">
    <property type="protein sequence ID" value="GAE92816.1"/>
    <property type="molecule type" value="Genomic_DNA"/>
</dbReference>
<evidence type="ECO:0000256" key="6">
    <source>
        <dbReference type="ARBA" id="ARBA00023136"/>
    </source>
</evidence>
<feature type="transmembrane region" description="Helical" evidence="7">
    <location>
        <begin position="9"/>
        <end position="31"/>
    </location>
</feature>
<dbReference type="GO" id="GO:0055085">
    <property type="term" value="P:transmembrane transport"/>
    <property type="evidence" value="ECO:0007669"/>
    <property type="project" value="InterPro"/>
</dbReference>
<keyword evidence="3" id="KW-1003">Cell membrane</keyword>
<proteinExistence type="inferred from homology"/>
<dbReference type="SUPFAM" id="SSF161098">
    <property type="entry name" value="MetI-like"/>
    <property type="match status" value="1"/>
</dbReference>
<comment type="subcellular location">
    <subcellularLocation>
        <location evidence="1 7">Cell membrane</location>
        <topology evidence="1 7">Multi-pass membrane protein</topology>
    </subcellularLocation>
</comment>
<keyword evidence="5 7" id="KW-1133">Transmembrane helix</keyword>
<evidence type="ECO:0000256" key="4">
    <source>
        <dbReference type="ARBA" id="ARBA00022692"/>
    </source>
</evidence>
<dbReference type="PANTHER" id="PTHR43744:SF6">
    <property type="entry name" value="ABC TRANSPORTER PERMEASE PROTEIN YESQ-RELATED"/>
    <property type="match status" value="1"/>
</dbReference>
<comment type="similarity">
    <text evidence="7">Belongs to the binding-protein-dependent transport system permease family.</text>
</comment>
<dbReference type="CDD" id="cd06261">
    <property type="entry name" value="TM_PBP2"/>
    <property type="match status" value="1"/>
</dbReference>
<dbReference type="AlphaFoldDB" id="W4VI20"/>
<dbReference type="PANTHER" id="PTHR43744">
    <property type="entry name" value="ABC TRANSPORTER PERMEASE PROTEIN MG189-RELATED-RELATED"/>
    <property type="match status" value="1"/>
</dbReference>
<protein>
    <submittedName>
        <fullName evidence="9">Rhamnose oligosaccharide ABC transport system</fullName>
    </submittedName>
</protein>